<gene>
    <name evidence="2" type="ORF">HQ865_23800</name>
</gene>
<name>A0A7D4U048_9SPHI</name>
<keyword evidence="3" id="KW-1185">Reference proteome</keyword>
<keyword evidence="1" id="KW-0732">Signal</keyword>
<dbReference type="KEGG" id="mmab:HQ865_23800"/>
<reference evidence="2 3" key="1">
    <citation type="submission" date="2020-05" db="EMBL/GenBank/DDBJ databases">
        <title>Mucilaginibacter mali sp. nov.</title>
        <authorList>
            <person name="Kim H.S."/>
            <person name="Lee K.C."/>
            <person name="Suh M.K."/>
            <person name="Kim J.-S."/>
            <person name="Han K.-I."/>
            <person name="Eom M.K."/>
            <person name="Shin Y.K."/>
            <person name="Lee J.-S."/>
        </authorList>
    </citation>
    <scope>NUCLEOTIDE SEQUENCE [LARGE SCALE GENOMIC DNA]</scope>
    <source>
        <strain evidence="2 3">G2-14</strain>
    </source>
</reference>
<sequence>MKIVCKITFVMLFLLTVSSSYQRALAQKLDKNTFYAVMTSGKPEDIEKELSILTEEQQAYAGALLIRKAGLPKVKERLKLFKAGKAKLETALAAEPDNTEYHFLRLTIQEHSPKIVKYKADIPADKAFVIKHFDKLSPVVQHAVKEYAKESKVIKPEEL</sequence>
<protein>
    <recommendedName>
        <fullName evidence="4">DUF4142 domain-containing protein</fullName>
    </recommendedName>
</protein>
<accession>A0A7D4U048</accession>
<evidence type="ECO:0000313" key="3">
    <source>
        <dbReference type="Proteomes" id="UP000505355"/>
    </source>
</evidence>
<feature type="signal peptide" evidence="1">
    <location>
        <begin position="1"/>
        <end position="26"/>
    </location>
</feature>
<dbReference type="Proteomes" id="UP000505355">
    <property type="component" value="Chromosome"/>
</dbReference>
<evidence type="ECO:0008006" key="4">
    <source>
        <dbReference type="Google" id="ProtNLM"/>
    </source>
</evidence>
<evidence type="ECO:0000313" key="2">
    <source>
        <dbReference type="EMBL" id="QKJ32657.1"/>
    </source>
</evidence>
<organism evidence="2 3">
    <name type="scientific">Mucilaginibacter mali</name>
    <dbReference type="NCBI Taxonomy" id="2740462"/>
    <lineage>
        <taxon>Bacteria</taxon>
        <taxon>Pseudomonadati</taxon>
        <taxon>Bacteroidota</taxon>
        <taxon>Sphingobacteriia</taxon>
        <taxon>Sphingobacteriales</taxon>
        <taxon>Sphingobacteriaceae</taxon>
        <taxon>Mucilaginibacter</taxon>
    </lineage>
</organism>
<proteinExistence type="predicted"/>
<evidence type="ECO:0000256" key="1">
    <source>
        <dbReference type="SAM" id="SignalP"/>
    </source>
</evidence>
<dbReference type="EMBL" id="CP054139">
    <property type="protein sequence ID" value="QKJ32657.1"/>
    <property type="molecule type" value="Genomic_DNA"/>
</dbReference>
<dbReference type="AlphaFoldDB" id="A0A7D4U048"/>
<feature type="chain" id="PRO_5028889688" description="DUF4142 domain-containing protein" evidence="1">
    <location>
        <begin position="27"/>
        <end position="159"/>
    </location>
</feature>
<dbReference type="RefSeq" id="WP_173417306.1">
    <property type="nucleotide sequence ID" value="NZ_CP054139.1"/>
</dbReference>